<dbReference type="EMBL" id="LYOR01000005">
    <property type="protein sequence ID" value="OFV65940.1"/>
    <property type="molecule type" value="Genomic_DNA"/>
</dbReference>
<name>A0A1F2P3W2_9EURY</name>
<dbReference type="EMBL" id="DQZR01000162">
    <property type="protein sequence ID" value="HDM36362.1"/>
    <property type="molecule type" value="Genomic_DNA"/>
</dbReference>
<dbReference type="Proteomes" id="UP000885936">
    <property type="component" value="Unassembled WGS sequence"/>
</dbReference>
<organism evidence="3 4">
    <name type="scientific">Candidatus Syntropharchaeum butanivorans</name>
    <dbReference type="NCBI Taxonomy" id="1839936"/>
    <lineage>
        <taxon>Archaea</taxon>
        <taxon>Methanobacteriati</taxon>
        <taxon>Methanobacteriota</taxon>
        <taxon>Stenosarchaea group</taxon>
        <taxon>Methanomicrobia</taxon>
        <taxon>Methanosarcinales</taxon>
        <taxon>ANME-2 cluster</taxon>
        <taxon>Candidatus Syntropharchaeum</taxon>
    </lineage>
</organism>
<evidence type="ECO:0000313" key="2">
    <source>
        <dbReference type="EMBL" id="HEC57764.1"/>
    </source>
</evidence>
<dbReference type="Proteomes" id="UP000185779">
    <property type="component" value="Unassembled WGS sequence"/>
</dbReference>
<reference evidence="1" key="2">
    <citation type="journal article" date="2020" name="mSystems">
        <title>Genome- and Community-Level Interaction Insights into Carbon Utilization and Element Cycling Functions of Hydrothermarchaeota in Hydrothermal Sediment.</title>
        <authorList>
            <person name="Zhou Z."/>
            <person name="Liu Y."/>
            <person name="Xu W."/>
            <person name="Pan J."/>
            <person name="Luo Z.H."/>
            <person name="Li M."/>
        </authorList>
    </citation>
    <scope>NUCLEOTIDE SEQUENCE [LARGE SCALE GENOMIC DNA]</scope>
    <source>
        <strain evidence="1">HyVt-185</strain>
        <strain evidence="2">HyVt-386</strain>
    </source>
</reference>
<evidence type="ECO:0000313" key="4">
    <source>
        <dbReference type="Proteomes" id="UP000185779"/>
    </source>
</evidence>
<gene>
    <name evidence="1" type="ORF">ENG09_03795</name>
    <name evidence="2" type="ORF">ENI32_07850</name>
    <name evidence="3" type="ORF">SBU_001122</name>
</gene>
<dbReference type="STRING" id="1839936.SBU_001122"/>
<evidence type="ECO:0000313" key="1">
    <source>
        <dbReference type="EMBL" id="HDM36362.1"/>
    </source>
</evidence>
<dbReference type="EMBL" id="DRIE01000126">
    <property type="protein sequence ID" value="HEC57764.1"/>
    <property type="molecule type" value="Genomic_DNA"/>
</dbReference>
<sequence length="77" mass="8817">MRTIVVKGRIDEDLMERLENRLRDLIEGFREVTATHSSTNVVVEEDVWGALKVLTEEGCEIEAIHVWARKVSSHLSL</sequence>
<dbReference type="AlphaFoldDB" id="A0A1F2P3W2"/>
<reference evidence="3 4" key="1">
    <citation type="submission" date="2016-05" db="EMBL/GenBank/DDBJ databases">
        <title>Microbial consortia oxidize butane by reversing methanogenesis.</title>
        <authorList>
            <person name="Laso-Perez R."/>
            <person name="Richter M."/>
            <person name="Wegener G."/>
            <person name="Musat F."/>
        </authorList>
    </citation>
    <scope>NUCLEOTIDE SEQUENCE [LARGE SCALE GENOMIC DNA]</scope>
    <source>
        <strain evidence="3">BOX1</strain>
    </source>
</reference>
<proteinExistence type="predicted"/>
<evidence type="ECO:0000313" key="3">
    <source>
        <dbReference type="EMBL" id="OFV65940.1"/>
    </source>
</evidence>
<dbReference type="Proteomes" id="UP000885863">
    <property type="component" value="Unassembled WGS sequence"/>
</dbReference>
<keyword evidence="4" id="KW-1185">Reference proteome</keyword>
<comment type="caution">
    <text evidence="3">The sequence shown here is derived from an EMBL/GenBank/DDBJ whole genome shotgun (WGS) entry which is preliminary data.</text>
</comment>
<accession>A0A1F2P3W2</accession>
<protein>
    <submittedName>
        <fullName evidence="3">Uncharacterized protein</fullName>
    </submittedName>
</protein>